<evidence type="ECO:0000256" key="1">
    <source>
        <dbReference type="ARBA" id="ARBA00022630"/>
    </source>
</evidence>
<dbReference type="PANTHER" id="PTHR42847:SF4">
    <property type="entry name" value="ALKANESULFONATE MONOOXYGENASE-RELATED"/>
    <property type="match status" value="1"/>
</dbReference>
<evidence type="ECO:0000256" key="2">
    <source>
        <dbReference type="ARBA" id="ARBA00022643"/>
    </source>
</evidence>
<dbReference type="Proteomes" id="UP000501849">
    <property type="component" value="Chromosome"/>
</dbReference>
<dbReference type="InterPro" id="IPR050172">
    <property type="entry name" value="SsuD_RutA_monooxygenase"/>
</dbReference>
<dbReference type="EMBL" id="CP038799">
    <property type="protein sequence ID" value="QIV84196.1"/>
    <property type="molecule type" value="Genomic_DNA"/>
</dbReference>
<dbReference type="GO" id="GO:0046306">
    <property type="term" value="P:alkanesulfonate catabolic process"/>
    <property type="evidence" value="ECO:0007669"/>
    <property type="project" value="TreeGrafter"/>
</dbReference>
<dbReference type="Pfam" id="PF00296">
    <property type="entry name" value="Bac_luciferase"/>
    <property type="match status" value="1"/>
</dbReference>
<dbReference type="KEGG" id="mfre:EXE63_27440"/>
<dbReference type="InterPro" id="IPR011251">
    <property type="entry name" value="Luciferase-like_dom"/>
</dbReference>
<evidence type="ECO:0000256" key="3">
    <source>
        <dbReference type="ARBA" id="ARBA00023002"/>
    </source>
</evidence>
<keyword evidence="3" id="KW-0560">Oxidoreductase</keyword>
<organism evidence="6 7">
    <name type="scientific">Mycolicibacterium frederiksbergense</name>
    <dbReference type="NCBI Taxonomy" id="117567"/>
    <lineage>
        <taxon>Bacteria</taxon>
        <taxon>Bacillati</taxon>
        <taxon>Actinomycetota</taxon>
        <taxon>Actinomycetes</taxon>
        <taxon>Mycobacteriales</taxon>
        <taxon>Mycobacteriaceae</taxon>
        <taxon>Mycolicibacterium</taxon>
    </lineage>
</organism>
<evidence type="ECO:0000256" key="4">
    <source>
        <dbReference type="ARBA" id="ARBA00023033"/>
    </source>
</evidence>
<sequence length="316" mass="33127">MKFAFTYPMHSHPYNPEFVTGAGVAAVAAAAEAAGFDGFGFTDHPAPTQKWLDAGGHDALDPFVAMGFAAAHTTTLRLIPNVVVLPYRNPFVVAKAGATLDLLSGGRFTLAVGVGYLKREFAALGVNFDERGALVEEALGVIRAVWTGDDISVEGRHFTAAGITAHPRPTAPPPIWIGGNTAAARRRVATHGDGWCPFPAAGVLAQTARTDPMDSLETLRAGIDDLRRRLDEAGRDPATVDVTFSNAVGGVPGTDDFDAAAYLGGVQQLADLGVTWIQVQVPGESLARATDVIAQFGEQVIAKLAKLTSPSSRVCP</sequence>
<dbReference type="RefSeq" id="WP_168144543.1">
    <property type="nucleotide sequence ID" value="NZ_CP038799.1"/>
</dbReference>
<proteinExistence type="predicted"/>
<dbReference type="InterPro" id="IPR019921">
    <property type="entry name" value="Lucif-like_OxRdtase_Rv2161c"/>
</dbReference>
<evidence type="ECO:0000259" key="5">
    <source>
        <dbReference type="Pfam" id="PF00296"/>
    </source>
</evidence>
<evidence type="ECO:0000313" key="7">
    <source>
        <dbReference type="Proteomes" id="UP000501849"/>
    </source>
</evidence>
<name>A0A6H0SAL9_9MYCO</name>
<dbReference type="PANTHER" id="PTHR42847">
    <property type="entry name" value="ALKANESULFONATE MONOOXYGENASE"/>
    <property type="match status" value="1"/>
</dbReference>
<keyword evidence="2" id="KW-0288">FMN</keyword>
<keyword evidence="1" id="KW-0285">Flavoprotein</keyword>
<reference evidence="6 7" key="1">
    <citation type="submission" date="2019-04" db="EMBL/GenBank/DDBJ databases">
        <title>Draft, Whole-Genome Sequence of the Anthracene-degrading Mycobacterium frederiksbergense LB501T, Isolated from a Polycyclic Aromatic Hydrocarbon (PAH)-Contaminated Soil.</title>
        <authorList>
            <person name="Augelletti F."/>
        </authorList>
    </citation>
    <scope>NUCLEOTIDE SEQUENCE [LARGE SCALE GENOMIC DNA]</scope>
    <source>
        <strain evidence="6 7">LB 501T</strain>
    </source>
</reference>
<keyword evidence="4" id="KW-0503">Monooxygenase</keyword>
<feature type="domain" description="Luciferase-like" evidence="5">
    <location>
        <begin position="20"/>
        <end position="245"/>
    </location>
</feature>
<dbReference type="GO" id="GO:0008726">
    <property type="term" value="F:alkanesulfonate monooxygenase activity"/>
    <property type="evidence" value="ECO:0007669"/>
    <property type="project" value="TreeGrafter"/>
</dbReference>
<accession>A0A6H0SAL9</accession>
<dbReference type="Gene3D" id="3.20.20.30">
    <property type="entry name" value="Luciferase-like domain"/>
    <property type="match status" value="1"/>
</dbReference>
<evidence type="ECO:0000313" key="6">
    <source>
        <dbReference type="EMBL" id="QIV84196.1"/>
    </source>
</evidence>
<protein>
    <submittedName>
        <fullName evidence="6">LLM class F420-dependent oxidoreductase</fullName>
    </submittedName>
</protein>
<dbReference type="SUPFAM" id="SSF51679">
    <property type="entry name" value="Bacterial luciferase-like"/>
    <property type="match status" value="1"/>
</dbReference>
<keyword evidence="7" id="KW-1185">Reference proteome</keyword>
<dbReference type="NCBIfam" id="TIGR03619">
    <property type="entry name" value="F420_Rv2161c"/>
    <property type="match status" value="1"/>
</dbReference>
<dbReference type="AlphaFoldDB" id="A0A6H0SAL9"/>
<dbReference type="InterPro" id="IPR036661">
    <property type="entry name" value="Luciferase-like_sf"/>
</dbReference>
<gene>
    <name evidence="6" type="ORF">EXE63_27440</name>
</gene>